<evidence type="ECO:0000313" key="2">
    <source>
        <dbReference type="EMBL" id="AOS47576.1"/>
    </source>
</evidence>
<dbReference type="Proteomes" id="UP000095214">
    <property type="component" value="Chromosome"/>
</dbReference>
<dbReference type="OrthoDB" id="21421at2"/>
<dbReference type="EMBL" id="CP017298">
    <property type="protein sequence ID" value="AOS47576.1"/>
    <property type="molecule type" value="Genomic_DNA"/>
</dbReference>
<organism evidence="2 3">
    <name type="scientific">Pauljensenia hongkongensis</name>
    <dbReference type="NCBI Taxonomy" id="178339"/>
    <lineage>
        <taxon>Bacteria</taxon>
        <taxon>Bacillati</taxon>
        <taxon>Actinomycetota</taxon>
        <taxon>Actinomycetes</taxon>
        <taxon>Actinomycetales</taxon>
        <taxon>Actinomycetaceae</taxon>
        <taxon>Pauljensenia</taxon>
    </lineage>
</organism>
<dbReference type="KEGG" id="phon:BH719_06730"/>
<keyword evidence="3" id="KW-1185">Reference proteome</keyword>
<evidence type="ECO:0000259" key="1">
    <source>
        <dbReference type="Pfam" id="PF17775"/>
    </source>
</evidence>
<dbReference type="InterPro" id="IPR004027">
    <property type="entry name" value="SEC_C_motif"/>
</dbReference>
<dbReference type="Pfam" id="PF02810">
    <property type="entry name" value="SEC-C"/>
    <property type="match status" value="1"/>
</dbReference>
<dbReference type="SUPFAM" id="SSF54427">
    <property type="entry name" value="NTF2-like"/>
    <property type="match status" value="1"/>
</dbReference>
<dbReference type="SUPFAM" id="SSF103642">
    <property type="entry name" value="Sec-C motif"/>
    <property type="match status" value="1"/>
</dbReference>
<gene>
    <name evidence="2" type="ORF">BH719_06730</name>
</gene>
<evidence type="ECO:0000313" key="3">
    <source>
        <dbReference type="Proteomes" id="UP000095214"/>
    </source>
</evidence>
<feature type="domain" description="YchJ-like middle NTF2-like" evidence="1">
    <location>
        <begin position="33"/>
        <end position="129"/>
    </location>
</feature>
<name>A0A1D8B375_9ACTO</name>
<dbReference type="STRING" id="178339.BH719_06730"/>
<dbReference type="AlphaFoldDB" id="A0A1D8B375"/>
<protein>
    <submittedName>
        <fullName evidence="2">Zinc chelation protein SecC</fullName>
    </submittedName>
</protein>
<proteinExistence type="predicted"/>
<reference evidence="2 3" key="1">
    <citation type="submission" date="2016-09" db="EMBL/GenBank/DDBJ databases">
        <title>Complete genome sequence of Actinomyces hongkongensis HKU8.</title>
        <authorList>
            <person name="Gao Y.-X."/>
            <person name="Zhou Y.-Y."/>
            <person name="Xie Y."/>
            <person name="Wang M."/>
            <person name="Wang S.-J."/>
            <person name="Shen S.-G."/>
        </authorList>
    </citation>
    <scope>NUCLEOTIDE SEQUENCE [LARGE SCALE GENOMIC DNA]</scope>
    <source>
        <strain evidence="2 3">HKU8</strain>
    </source>
</reference>
<accession>A0A1D8B375</accession>
<dbReference type="InterPro" id="IPR032710">
    <property type="entry name" value="NTF2-like_dom_sf"/>
</dbReference>
<dbReference type="InterPro" id="IPR048469">
    <property type="entry name" value="YchJ-like_M"/>
</dbReference>
<dbReference type="Gene3D" id="3.10.450.50">
    <property type="match status" value="1"/>
</dbReference>
<dbReference type="Pfam" id="PF17775">
    <property type="entry name" value="YchJ_M-like"/>
    <property type="match status" value="1"/>
</dbReference>
<sequence length="132" mass="14334">MAGGAGVRPCPCGSGSAFDRCCGPYLGGAPAPTAVALMRSRYTAFALGDEDHLFRTWHPRTRPRPPYWAPGTSWTGLRVVAVEGGGEADEEGIVTFEASWRDGATGRTGAQRERSRFERRRGLWVYVSGTDR</sequence>